<evidence type="ECO:0000256" key="5">
    <source>
        <dbReference type="ARBA" id="ARBA00023014"/>
    </source>
</evidence>
<dbReference type="Pfam" id="PF12838">
    <property type="entry name" value="Fer4_7"/>
    <property type="match status" value="1"/>
</dbReference>
<dbReference type="AlphaFoldDB" id="A0A3N9YMN8"/>
<dbReference type="Gene3D" id="3.30.70.20">
    <property type="match status" value="1"/>
</dbReference>
<evidence type="ECO:0000313" key="8">
    <source>
        <dbReference type="Proteomes" id="UP000278981"/>
    </source>
</evidence>
<keyword evidence="4" id="KW-0408">Iron</keyword>
<dbReference type="PROSITE" id="PS51379">
    <property type="entry name" value="4FE4S_FER_2"/>
    <property type="match status" value="2"/>
</dbReference>
<organism evidence="7 8">
    <name type="scientific">Micromonospora ureilytica</name>
    <dbReference type="NCBI Taxonomy" id="709868"/>
    <lineage>
        <taxon>Bacteria</taxon>
        <taxon>Bacillati</taxon>
        <taxon>Actinomycetota</taxon>
        <taxon>Actinomycetes</taxon>
        <taxon>Micromonosporales</taxon>
        <taxon>Micromonosporaceae</taxon>
        <taxon>Micromonospora</taxon>
    </lineage>
</organism>
<dbReference type="PROSITE" id="PS00198">
    <property type="entry name" value="4FE4S_FER_1"/>
    <property type="match status" value="1"/>
</dbReference>
<dbReference type="InterPro" id="IPR009016">
    <property type="entry name" value="Fe_hydrogenase"/>
</dbReference>
<dbReference type="GO" id="GO:0051539">
    <property type="term" value="F:4 iron, 4 sulfur cluster binding"/>
    <property type="evidence" value="ECO:0007669"/>
    <property type="project" value="UniProtKB-KW"/>
</dbReference>
<dbReference type="FunFam" id="3.30.70.20:FF:000035">
    <property type="entry name" value="Iron hydrogenase 1"/>
    <property type="match status" value="1"/>
</dbReference>
<keyword evidence="1" id="KW-0004">4Fe-4S</keyword>
<dbReference type="InterPro" id="IPR017900">
    <property type="entry name" value="4Fe4S_Fe_S_CS"/>
</dbReference>
<feature type="non-terminal residue" evidence="7">
    <location>
        <position position="1"/>
    </location>
</feature>
<evidence type="ECO:0000313" key="7">
    <source>
        <dbReference type="EMBL" id="RQX21473.1"/>
    </source>
</evidence>
<feature type="domain" description="4Fe-4S ferredoxin-type" evidence="6">
    <location>
        <begin position="29"/>
        <end position="59"/>
    </location>
</feature>
<dbReference type="EMBL" id="QDGB01000019">
    <property type="protein sequence ID" value="RQX21473.1"/>
    <property type="molecule type" value="Genomic_DNA"/>
</dbReference>
<dbReference type="PANTHER" id="PTHR24960">
    <property type="entry name" value="PHOTOSYSTEM I IRON-SULFUR CENTER-RELATED"/>
    <property type="match status" value="1"/>
</dbReference>
<dbReference type="Pfam" id="PF02906">
    <property type="entry name" value="Fe_hyd_lg_C"/>
    <property type="match status" value="1"/>
</dbReference>
<gene>
    <name evidence="7" type="ORF">DDE19_00090</name>
</gene>
<feature type="domain" description="4Fe-4S ferredoxin-type" evidence="6">
    <location>
        <begin position="72"/>
        <end position="101"/>
    </location>
</feature>
<dbReference type="InterPro" id="IPR004108">
    <property type="entry name" value="Fe_hydrogenase_lsu_C"/>
</dbReference>
<dbReference type="PANTHER" id="PTHR24960:SF84">
    <property type="entry name" value="HYDROGENASE SUBUNIT"/>
    <property type="match status" value="1"/>
</dbReference>
<dbReference type="GO" id="GO:0046872">
    <property type="term" value="F:metal ion binding"/>
    <property type="evidence" value="ECO:0007669"/>
    <property type="project" value="UniProtKB-KW"/>
</dbReference>
<dbReference type="Gene3D" id="3.40.50.1780">
    <property type="match status" value="1"/>
</dbReference>
<reference evidence="7 8" key="1">
    <citation type="submission" date="2018-04" db="EMBL/GenBank/DDBJ databases">
        <title>Micromonosporas from Atacama Desert.</title>
        <authorList>
            <person name="Carro L."/>
            <person name="Klenk H.-P."/>
            <person name="Goodfellow M."/>
        </authorList>
    </citation>
    <scope>NUCLEOTIDE SEQUENCE [LARGE SCALE GENOMIC DNA]</scope>
    <source>
        <strain evidence="7 8">LB19</strain>
    </source>
</reference>
<keyword evidence="2" id="KW-0479">Metal-binding</keyword>
<name>A0A3N9YMN8_9ACTN</name>
<evidence type="ECO:0000256" key="3">
    <source>
        <dbReference type="ARBA" id="ARBA00022737"/>
    </source>
</evidence>
<keyword evidence="3" id="KW-0677">Repeat</keyword>
<accession>A0A3N9YMN8</accession>
<evidence type="ECO:0000256" key="4">
    <source>
        <dbReference type="ARBA" id="ARBA00023004"/>
    </source>
</evidence>
<dbReference type="InterPro" id="IPR017896">
    <property type="entry name" value="4Fe4S_Fe-S-bd"/>
</dbReference>
<protein>
    <submittedName>
        <fullName evidence="7">Ferredoxin</fullName>
    </submittedName>
</protein>
<sequence>LQELALRFGVENIRFKNTKTKRVMDKSSKAIVIDSSKCILCGDCVRVCDEVQNVGAIDFAFRGSKMIVGPAFGKTIAETNCVSCGKCAALCPTGAIMIKSDVKSVWDAIYDPDKRVVMQIAPAVRTALGEEFSIVAGANVINKIVAVMRRLGVD</sequence>
<feature type="non-terminal residue" evidence="7">
    <location>
        <position position="154"/>
    </location>
</feature>
<dbReference type="Proteomes" id="UP000278981">
    <property type="component" value="Unassembled WGS sequence"/>
</dbReference>
<proteinExistence type="predicted"/>
<dbReference type="SUPFAM" id="SSF53920">
    <property type="entry name" value="Fe-only hydrogenase"/>
    <property type="match status" value="1"/>
</dbReference>
<evidence type="ECO:0000259" key="6">
    <source>
        <dbReference type="PROSITE" id="PS51379"/>
    </source>
</evidence>
<dbReference type="SUPFAM" id="SSF54862">
    <property type="entry name" value="4Fe-4S ferredoxins"/>
    <property type="match status" value="1"/>
</dbReference>
<dbReference type="RefSeq" id="WP_124815098.1">
    <property type="nucleotide sequence ID" value="NZ_QDGB01000019.1"/>
</dbReference>
<evidence type="ECO:0000256" key="1">
    <source>
        <dbReference type="ARBA" id="ARBA00022485"/>
    </source>
</evidence>
<keyword evidence="5" id="KW-0411">Iron-sulfur</keyword>
<evidence type="ECO:0000256" key="2">
    <source>
        <dbReference type="ARBA" id="ARBA00022723"/>
    </source>
</evidence>
<dbReference type="OrthoDB" id="7376058at2"/>
<dbReference type="InterPro" id="IPR050157">
    <property type="entry name" value="PSI_iron-sulfur_center"/>
</dbReference>
<comment type="caution">
    <text evidence="7">The sequence shown here is derived from an EMBL/GenBank/DDBJ whole genome shotgun (WGS) entry which is preliminary data.</text>
</comment>